<evidence type="ECO:0000256" key="2">
    <source>
        <dbReference type="ARBA" id="ARBA00023043"/>
    </source>
</evidence>
<reference evidence="6" key="1">
    <citation type="submission" date="2021-03" db="EMBL/GenBank/DDBJ databases">
        <title>Comparative genomics and phylogenomic investigation of the class Geoglossomycetes provide insights into ecological specialization and systematics.</title>
        <authorList>
            <person name="Melie T."/>
            <person name="Pirro S."/>
            <person name="Miller A.N."/>
            <person name="Quandt A."/>
        </authorList>
    </citation>
    <scope>NUCLEOTIDE SEQUENCE</scope>
    <source>
        <strain evidence="6">CAQ_001_2017</strain>
    </source>
</reference>
<evidence type="ECO:0000313" key="7">
    <source>
        <dbReference type="Proteomes" id="UP000750711"/>
    </source>
</evidence>
<feature type="repeat" description="ANK" evidence="3">
    <location>
        <begin position="423"/>
        <end position="455"/>
    </location>
</feature>
<evidence type="ECO:0000313" key="6">
    <source>
        <dbReference type="EMBL" id="KAH0559647.1"/>
    </source>
</evidence>
<dbReference type="InterPro" id="IPR002110">
    <property type="entry name" value="Ankyrin_rpt"/>
</dbReference>
<dbReference type="PROSITE" id="PS50088">
    <property type="entry name" value="ANK_REPEAT"/>
    <property type="match status" value="4"/>
</dbReference>
<dbReference type="InterPro" id="IPR036770">
    <property type="entry name" value="Ankyrin_rpt-contain_sf"/>
</dbReference>
<dbReference type="PROSITE" id="PS50297">
    <property type="entry name" value="ANK_REP_REGION"/>
    <property type="match status" value="2"/>
</dbReference>
<dbReference type="SMART" id="SM00248">
    <property type="entry name" value="ANK"/>
    <property type="match status" value="7"/>
</dbReference>
<evidence type="ECO:0000256" key="5">
    <source>
        <dbReference type="SAM" id="MobiDB-lite"/>
    </source>
</evidence>
<evidence type="ECO:0000256" key="1">
    <source>
        <dbReference type="ARBA" id="ARBA00022737"/>
    </source>
</evidence>
<dbReference type="Gene3D" id="1.25.40.20">
    <property type="entry name" value="Ankyrin repeat-containing domain"/>
    <property type="match status" value="2"/>
</dbReference>
<evidence type="ECO:0000256" key="3">
    <source>
        <dbReference type="PROSITE-ProRule" id="PRU00023"/>
    </source>
</evidence>
<dbReference type="SUPFAM" id="SSF48403">
    <property type="entry name" value="Ankyrin repeat"/>
    <property type="match status" value="1"/>
</dbReference>
<comment type="caution">
    <text evidence="6">The sequence shown here is derived from an EMBL/GenBank/DDBJ whole genome shotgun (WGS) entry which is preliminary data.</text>
</comment>
<dbReference type="Proteomes" id="UP000750711">
    <property type="component" value="Unassembled WGS sequence"/>
</dbReference>
<feature type="repeat" description="ANK" evidence="3">
    <location>
        <begin position="323"/>
        <end position="355"/>
    </location>
</feature>
<evidence type="ECO:0000256" key="4">
    <source>
        <dbReference type="SAM" id="Coils"/>
    </source>
</evidence>
<feature type="repeat" description="ANK" evidence="3">
    <location>
        <begin position="356"/>
        <end position="388"/>
    </location>
</feature>
<gene>
    <name evidence="6" type="ORF">GP486_003838</name>
</gene>
<keyword evidence="1" id="KW-0677">Repeat</keyword>
<protein>
    <recommendedName>
        <fullName evidence="8">Ankyrin</fullName>
    </recommendedName>
</protein>
<accession>A0A9P8LCA4</accession>
<name>A0A9P8LCA4_9PEZI</name>
<dbReference type="Pfam" id="PF12796">
    <property type="entry name" value="Ank_2"/>
    <property type="match status" value="2"/>
</dbReference>
<feature type="coiled-coil region" evidence="4">
    <location>
        <begin position="82"/>
        <end position="109"/>
    </location>
</feature>
<dbReference type="EMBL" id="JAGHQM010000550">
    <property type="protein sequence ID" value="KAH0559647.1"/>
    <property type="molecule type" value="Genomic_DNA"/>
</dbReference>
<keyword evidence="7" id="KW-1185">Reference proteome</keyword>
<evidence type="ECO:0008006" key="8">
    <source>
        <dbReference type="Google" id="ProtNLM"/>
    </source>
</evidence>
<keyword evidence="2 3" id="KW-0040">ANK repeat</keyword>
<feature type="compositionally biased region" description="Acidic residues" evidence="5">
    <location>
        <begin position="562"/>
        <end position="573"/>
    </location>
</feature>
<organism evidence="6 7">
    <name type="scientific">Trichoglossum hirsutum</name>
    <dbReference type="NCBI Taxonomy" id="265104"/>
    <lineage>
        <taxon>Eukaryota</taxon>
        <taxon>Fungi</taxon>
        <taxon>Dikarya</taxon>
        <taxon>Ascomycota</taxon>
        <taxon>Pezizomycotina</taxon>
        <taxon>Geoglossomycetes</taxon>
        <taxon>Geoglossales</taxon>
        <taxon>Geoglossaceae</taxon>
        <taxon>Trichoglossum</taxon>
    </lineage>
</organism>
<feature type="region of interest" description="Disordered" evidence="5">
    <location>
        <begin position="562"/>
        <end position="585"/>
    </location>
</feature>
<feature type="repeat" description="ANK" evidence="3">
    <location>
        <begin position="389"/>
        <end position="422"/>
    </location>
</feature>
<keyword evidence="4" id="KW-0175">Coiled coil</keyword>
<sequence>MDPLSVSASVVTLLGATQAVLRLIRSVRGAPDELLLLGNEITDFRGVLSNIRGSAVEEQALVTTTGPFPDGQSQPATTEAEVEAWTQRAQNKLSELEALIKKATKARNTSGVGVKKRIWLKERSRLKVMREELKDIKLNLGLYFCIKSSTNTFRNTLLLKRVSVDTVQSSEAQTRQNEHQARLLEEIAQHLNYFGGQGEQRGSGGSTVDTAQIEQTRTVSSRLTISGPSSNPVQTATTTETTVSRLKMEFSRFQKKSCAGFCSCYAISYGQAAVCKLLIKYGADPMVEDGGDNLSALEWAWSMILGSVLPQRQITELQETDAGGRTALSWAAQRGDVTSVKALLRYNADPNICPSRGQSPLYYAAQAQTPDCIRPLIESGADLAQADAEGQNALHNAVRRHDDTRYIIPLLEAGMDVNCMTNYSFSPLIIASGGNFFGVARHLLDNGADVNLRGQYRKTPVFYTVEFNSHETLQLLWERGADLSMENDSGPTIVHFAARFADVRTLEILTSFGLSISNVDCLSCDGFTVPELVEQRADEATFEGVKEAFADFLRSLVIPEEDTTAEEGDEGDVFWDAPENPVELG</sequence>
<dbReference type="AlphaFoldDB" id="A0A9P8LCA4"/>
<proteinExistence type="predicted"/>
<dbReference type="PANTHER" id="PTHR24171">
    <property type="entry name" value="ANKYRIN REPEAT DOMAIN-CONTAINING PROTEIN 39-RELATED"/>
    <property type="match status" value="1"/>
</dbReference>